<evidence type="ECO:0000313" key="1">
    <source>
        <dbReference type="EMBL" id="OGG87600.1"/>
    </source>
</evidence>
<evidence type="ECO:0000313" key="2">
    <source>
        <dbReference type="Proteomes" id="UP000179136"/>
    </source>
</evidence>
<dbReference type="SUPFAM" id="SSF158446">
    <property type="entry name" value="IVS-encoded protein-like"/>
    <property type="match status" value="1"/>
</dbReference>
<accession>A0A1F6FP07</accession>
<dbReference type="PANTHER" id="PTHR38471">
    <property type="entry name" value="FOUR HELIX BUNDLE PROTEIN"/>
    <property type="match status" value="1"/>
</dbReference>
<proteinExistence type="predicted"/>
<dbReference type="Pfam" id="PF05635">
    <property type="entry name" value="23S_rRNA_IVP"/>
    <property type="match status" value="1"/>
</dbReference>
<dbReference type="NCBIfam" id="TIGR02436">
    <property type="entry name" value="four helix bundle protein"/>
    <property type="match status" value="1"/>
</dbReference>
<organism evidence="1 2">
    <name type="scientific">Candidatus Kuenenbacteria bacterium RIFCSPHIGHO2_02_FULL_39_13</name>
    <dbReference type="NCBI Taxonomy" id="1798561"/>
    <lineage>
        <taxon>Bacteria</taxon>
        <taxon>Candidatus Kueneniibacteriota</taxon>
    </lineage>
</organism>
<evidence type="ECO:0008006" key="3">
    <source>
        <dbReference type="Google" id="ProtNLM"/>
    </source>
</evidence>
<dbReference type="InterPro" id="IPR036583">
    <property type="entry name" value="23S_rRNA_IVS_sf"/>
</dbReference>
<protein>
    <recommendedName>
        <fullName evidence="3">Four helix bundle protein</fullName>
    </recommendedName>
</protein>
<dbReference type="AlphaFoldDB" id="A0A1F6FP07"/>
<sequence length="117" mass="14031">MENNILKVKIHEFIKLTYQYSNQFPKNELYALTSQLRRAAVSVMLNFLEGYARIKENVKLNFWEISYGSARECKYIIYLAKELKYFSEDEYLRLTNLIDEISAMLWVSMTKIKNRKL</sequence>
<name>A0A1F6FP07_9BACT</name>
<dbReference type="EMBL" id="MFMW01000005">
    <property type="protein sequence ID" value="OGG87600.1"/>
    <property type="molecule type" value="Genomic_DNA"/>
</dbReference>
<dbReference type="STRING" id="1798561.A3B87_00590"/>
<reference evidence="1 2" key="1">
    <citation type="journal article" date="2016" name="Nat. Commun.">
        <title>Thousands of microbial genomes shed light on interconnected biogeochemical processes in an aquifer system.</title>
        <authorList>
            <person name="Anantharaman K."/>
            <person name="Brown C.T."/>
            <person name="Hug L.A."/>
            <person name="Sharon I."/>
            <person name="Castelle C.J."/>
            <person name="Probst A.J."/>
            <person name="Thomas B.C."/>
            <person name="Singh A."/>
            <person name="Wilkins M.J."/>
            <person name="Karaoz U."/>
            <person name="Brodie E.L."/>
            <person name="Williams K.H."/>
            <person name="Hubbard S.S."/>
            <person name="Banfield J.F."/>
        </authorList>
    </citation>
    <scope>NUCLEOTIDE SEQUENCE [LARGE SCALE GENOMIC DNA]</scope>
</reference>
<dbReference type="PANTHER" id="PTHR38471:SF2">
    <property type="entry name" value="FOUR HELIX BUNDLE PROTEIN"/>
    <property type="match status" value="1"/>
</dbReference>
<dbReference type="Proteomes" id="UP000179136">
    <property type="component" value="Unassembled WGS sequence"/>
</dbReference>
<gene>
    <name evidence="1" type="ORF">A3B87_00590</name>
</gene>
<dbReference type="InterPro" id="IPR012657">
    <property type="entry name" value="23S_rRNA-intervening_sequence"/>
</dbReference>
<dbReference type="CDD" id="cd16377">
    <property type="entry name" value="23S_rRNA_IVP_like"/>
    <property type="match status" value="1"/>
</dbReference>
<dbReference type="Gene3D" id="1.20.1440.60">
    <property type="entry name" value="23S rRNA-intervening sequence"/>
    <property type="match status" value="1"/>
</dbReference>
<comment type="caution">
    <text evidence="1">The sequence shown here is derived from an EMBL/GenBank/DDBJ whole genome shotgun (WGS) entry which is preliminary data.</text>
</comment>